<accession>A0A6P8IBT1</accession>
<proteinExistence type="predicted"/>
<dbReference type="Gene3D" id="2.60.40.10">
    <property type="entry name" value="Immunoglobulins"/>
    <property type="match status" value="1"/>
</dbReference>
<gene>
    <name evidence="4" type="primary">LOC116300172</name>
</gene>
<sequence length="525" mass="60809">MGYHGCSQYVIHQTRRRSGLVITTLTAIYIFLIYIYLRNRARLDEWEQKFPTFSYDEAELSEFVEFISSWCLHSKRRLDWKGIRSPCADNTKWGFNKQYYTFRNQTSTKKSFLTLWDIQPAGEFSRIGLQTVSLEGKNKAFGGDSWRVHIRGPSSVSPTVIDHDNGTYEVVFLPPVPGNYKVTIVLEYSLCDGHKEPTVDWFIKGNAQGKYQPPNALPGFEKPFLISSLWNGVPINVKIIPSRKPQFAKYAALFPSFYPACGIKCRYIAEGEGYWIKNKWLRYTRGELRRPHKRKTGTLWIYGDSNGDFFYKLIQRRPLCREIFKQCNRTYNWVYKLPGGNQTIGKLQNDDLDFSVEKLLSEISEVLNDTSMREDNSSVIILNLGLHYVQNINFTKYRELIDRTIMLFKGGEAGENGDIGRNYRGQMIWKTTTAMNREKYGDPRTGARHSKSLRFLTYQRLQLYNAYATKAMCDAGFDILDVFPMTDSYPNGTGLPHKPYDAAHYPVSTFVTAAELLERYFEENK</sequence>
<evidence type="ECO:0000313" key="4">
    <source>
        <dbReference type="RefSeq" id="XP_031564831.1"/>
    </source>
</evidence>
<dbReference type="Pfam" id="PF00630">
    <property type="entry name" value="Filamin"/>
    <property type="match status" value="1"/>
</dbReference>
<dbReference type="Proteomes" id="UP000515163">
    <property type="component" value="Unplaced"/>
</dbReference>
<dbReference type="PANTHER" id="PTHR16165">
    <property type="entry name" value="NXPE FAMILY MEMBER"/>
    <property type="match status" value="1"/>
</dbReference>
<organism evidence="3 4">
    <name type="scientific">Actinia tenebrosa</name>
    <name type="common">Australian red waratah sea anemone</name>
    <dbReference type="NCBI Taxonomy" id="6105"/>
    <lineage>
        <taxon>Eukaryota</taxon>
        <taxon>Metazoa</taxon>
        <taxon>Cnidaria</taxon>
        <taxon>Anthozoa</taxon>
        <taxon>Hexacorallia</taxon>
        <taxon>Actiniaria</taxon>
        <taxon>Actiniidae</taxon>
        <taxon>Actinia</taxon>
    </lineage>
</organism>
<keyword evidence="2" id="KW-0472">Membrane</keyword>
<dbReference type="InterPro" id="IPR017868">
    <property type="entry name" value="Filamin/ABP280_repeat-like"/>
</dbReference>
<dbReference type="InterPro" id="IPR014756">
    <property type="entry name" value="Ig_E-set"/>
</dbReference>
<evidence type="ECO:0000313" key="3">
    <source>
        <dbReference type="Proteomes" id="UP000515163"/>
    </source>
</evidence>
<keyword evidence="3" id="KW-1185">Reference proteome</keyword>
<keyword evidence="2" id="KW-0812">Transmembrane</keyword>
<dbReference type="KEGG" id="aten:116300172"/>
<dbReference type="SUPFAM" id="SSF81296">
    <property type="entry name" value="E set domains"/>
    <property type="match status" value="1"/>
</dbReference>
<feature type="transmembrane region" description="Helical" evidence="2">
    <location>
        <begin position="20"/>
        <end position="37"/>
    </location>
</feature>
<dbReference type="OrthoDB" id="5945755at2759"/>
<dbReference type="PANTHER" id="PTHR16165:SF5">
    <property type="entry name" value="NXPE FAMILY MEMBER 3"/>
    <property type="match status" value="1"/>
</dbReference>
<reference evidence="4" key="1">
    <citation type="submission" date="2025-08" db="UniProtKB">
        <authorList>
            <consortium name="RefSeq"/>
        </authorList>
    </citation>
    <scope>IDENTIFICATION</scope>
    <source>
        <tissue evidence="4">Tentacle</tissue>
    </source>
</reference>
<dbReference type="PROSITE" id="PS50194">
    <property type="entry name" value="FILAMIN_REPEAT"/>
    <property type="match status" value="1"/>
</dbReference>
<dbReference type="InParanoid" id="A0A6P8IBT1"/>
<name>A0A6P8IBT1_ACTTE</name>
<feature type="repeat" description="Filamin" evidence="1">
    <location>
        <begin position="121"/>
        <end position="184"/>
    </location>
</feature>
<protein>
    <submittedName>
        <fullName evidence="4">Uncharacterized protein LOC116300172</fullName>
    </submittedName>
</protein>
<dbReference type="GeneID" id="116300172"/>
<dbReference type="InterPro" id="IPR013783">
    <property type="entry name" value="Ig-like_fold"/>
</dbReference>
<dbReference type="AlphaFoldDB" id="A0A6P8IBT1"/>
<keyword evidence="2" id="KW-1133">Transmembrane helix</keyword>
<evidence type="ECO:0000256" key="2">
    <source>
        <dbReference type="SAM" id="Phobius"/>
    </source>
</evidence>
<evidence type="ECO:0000256" key="1">
    <source>
        <dbReference type="PROSITE-ProRule" id="PRU00087"/>
    </source>
</evidence>
<dbReference type="RefSeq" id="XP_031564831.1">
    <property type="nucleotide sequence ID" value="XM_031708971.1"/>
</dbReference>